<dbReference type="VEuPathDB" id="VectorBase:AATE016381"/>
<reference evidence="2" key="1">
    <citation type="submission" date="2022-08" db="UniProtKB">
        <authorList>
            <consortium name="EnsemblMetazoa"/>
        </authorList>
    </citation>
    <scope>IDENTIFICATION</scope>
    <source>
        <strain evidence="2">EBRO</strain>
    </source>
</reference>
<protein>
    <submittedName>
        <fullName evidence="2">Uncharacterized protein</fullName>
    </submittedName>
</protein>
<proteinExistence type="predicted"/>
<sequence>MASERISIALQQPPVPMYNIPHDFDDFFFDFFRLLPESSSESVEADRLARLRSFLCLRFLRFLLLLRAGATAGAPPPPAPPPASVSALLSDDEESVSELLESLELPRPPDLLALEGFSSLAFLLLPPLFPVVVAGGAACASSRFASSCRWYRSPDSSRRCSAERLRVWRSSRCGERSDRVVVPVVELGATAVLSSPWPMSSRVRLLLRDEPRRRSDNDGLLRLLPPLPAAIDDEFVAAGPVATDERPDPLPLPRPAGGVRERLYCDDDEPSDTLVPRRSLTDVRDAPPPPPPPPAIVYSFCRSTLIFLISIGRIALMARVKIAFSARFSTSLVTLPPAVTAEPLPLPPVVMVSKAPPAAAAAAAAAADSPSSHLDSSGMNALLAPLATFVCSPSSSSCSKSKFACRSSTESDRFSSMSPSLSIFSA</sequence>
<accession>A0A182JE47</accession>
<evidence type="ECO:0000256" key="1">
    <source>
        <dbReference type="SAM" id="MobiDB-lite"/>
    </source>
</evidence>
<dbReference type="AlphaFoldDB" id="A0A182JE47"/>
<dbReference type="EnsemblMetazoa" id="AATE016381-RA">
    <property type="protein sequence ID" value="AATE016381-PA.1"/>
    <property type="gene ID" value="AATE016381"/>
</dbReference>
<feature type="region of interest" description="Disordered" evidence="1">
    <location>
        <begin position="240"/>
        <end position="291"/>
    </location>
</feature>
<evidence type="ECO:0000313" key="2">
    <source>
        <dbReference type="EnsemblMetazoa" id="AATE016381-PA.1"/>
    </source>
</evidence>
<name>A0A182JE47_ANOAO</name>
<organism evidence="2">
    <name type="scientific">Anopheles atroparvus</name>
    <name type="common">European mosquito</name>
    <dbReference type="NCBI Taxonomy" id="41427"/>
    <lineage>
        <taxon>Eukaryota</taxon>
        <taxon>Metazoa</taxon>
        <taxon>Ecdysozoa</taxon>
        <taxon>Arthropoda</taxon>
        <taxon>Hexapoda</taxon>
        <taxon>Insecta</taxon>
        <taxon>Pterygota</taxon>
        <taxon>Neoptera</taxon>
        <taxon>Endopterygota</taxon>
        <taxon>Diptera</taxon>
        <taxon>Nematocera</taxon>
        <taxon>Culicoidea</taxon>
        <taxon>Culicidae</taxon>
        <taxon>Anophelinae</taxon>
        <taxon>Anopheles</taxon>
    </lineage>
</organism>